<dbReference type="AlphaFoldDB" id="A0A0L8M311"/>
<proteinExistence type="predicted"/>
<dbReference type="RefSeq" id="WP_053177133.1">
    <property type="nucleotide sequence ID" value="NZ_LGUV01000379.1"/>
</dbReference>
<gene>
    <name evidence="1" type="ORF">ADK75_34465</name>
</gene>
<comment type="caution">
    <text evidence="1">The sequence shown here is derived from an EMBL/GenBank/DDBJ whole genome shotgun (WGS) entry which is preliminary data.</text>
</comment>
<dbReference type="Pfam" id="PF19801">
    <property type="entry name" value="DUF6284"/>
    <property type="match status" value="1"/>
</dbReference>
<dbReference type="InterPro" id="IPR046251">
    <property type="entry name" value="DUF6284"/>
</dbReference>
<organism evidence="1 2">
    <name type="scientific">Streptomyces virginiae</name>
    <name type="common">Streptomyces cinnamonensis</name>
    <dbReference type="NCBI Taxonomy" id="1961"/>
    <lineage>
        <taxon>Bacteria</taxon>
        <taxon>Bacillati</taxon>
        <taxon>Actinomycetota</taxon>
        <taxon>Actinomycetes</taxon>
        <taxon>Kitasatosporales</taxon>
        <taxon>Streptomycetaceae</taxon>
        <taxon>Streptomyces</taxon>
    </lineage>
</organism>
<dbReference type="PATRIC" id="fig|1961.12.peg.7605"/>
<reference evidence="2" key="1">
    <citation type="submission" date="2015-07" db="EMBL/GenBank/DDBJ databases">
        <authorList>
            <consortium name="Consortium for Microbial Forensics and Genomics (microFORGE)"/>
            <person name="Knight B.M."/>
            <person name="Roberts D.P."/>
            <person name="Lin D."/>
            <person name="Hari K."/>
            <person name="Fletcher J."/>
            <person name="Melcher U."/>
            <person name="Blagden T."/>
            <person name="Winegar R.A."/>
        </authorList>
    </citation>
    <scope>NUCLEOTIDE SEQUENCE [LARGE SCALE GENOMIC DNA]</scope>
    <source>
        <strain evidence="2">NRRL B-1447</strain>
    </source>
</reference>
<evidence type="ECO:0000313" key="1">
    <source>
        <dbReference type="EMBL" id="KOG44775.1"/>
    </source>
</evidence>
<dbReference type="Proteomes" id="UP000037084">
    <property type="component" value="Unassembled WGS sequence"/>
</dbReference>
<evidence type="ECO:0000313" key="2">
    <source>
        <dbReference type="Proteomes" id="UP000037084"/>
    </source>
</evidence>
<accession>A0A0L8M311</accession>
<dbReference type="EMBL" id="LGUV01000379">
    <property type="protein sequence ID" value="KOG44775.1"/>
    <property type="molecule type" value="Genomic_DNA"/>
</dbReference>
<protein>
    <submittedName>
        <fullName evidence="1">Uncharacterized protein</fullName>
    </submittedName>
</protein>
<name>A0A0L8M311_STRVG</name>
<sequence>MKSIVALHDVVTPWSEGLEPSDAELNEIEAEMDVVLAEVELLDALIVLLDRPASEFDARRIRRAHHRVMAARRDAANRATGTQLSGDAA</sequence>